<keyword evidence="3" id="KW-1185">Reference proteome</keyword>
<organism evidence="2 3">
    <name type="scientific">Nonomuraea jabiensis</name>
    <dbReference type="NCBI Taxonomy" id="882448"/>
    <lineage>
        <taxon>Bacteria</taxon>
        <taxon>Bacillati</taxon>
        <taxon>Actinomycetota</taxon>
        <taxon>Actinomycetes</taxon>
        <taxon>Streptosporangiales</taxon>
        <taxon>Streptosporangiaceae</taxon>
        <taxon>Nonomuraea</taxon>
    </lineage>
</organism>
<feature type="compositionally biased region" description="Low complexity" evidence="1">
    <location>
        <begin position="43"/>
        <end position="53"/>
    </location>
</feature>
<protein>
    <submittedName>
        <fullName evidence="2">Uncharacterized protein</fullName>
    </submittedName>
</protein>
<gene>
    <name evidence="2" type="ORF">HD596_006573</name>
</gene>
<feature type="region of interest" description="Disordered" evidence="1">
    <location>
        <begin position="186"/>
        <end position="223"/>
    </location>
</feature>
<comment type="caution">
    <text evidence="2">The sequence shown here is derived from an EMBL/GenBank/DDBJ whole genome shotgun (WGS) entry which is preliminary data.</text>
</comment>
<feature type="compositionally biased region" description="Basic residues" evidence="1">
    <location>
        <begin position="57"/>
        <end position="66"/>
    </location>
</feature>
<evidence type="ECO:0000313" key="3">
    <source>
        <dbReference type="Proteomes" id="UP000579153"/>
    </source>
</evidence>
<feature type="compositionally biased region" description="Low complexity" evidence="1">
    <location>
        <begin position="207"/>
        <end position="216"/>
    </location>
</feature>
<dbReference type="EMBL" id="JACHMB010000001">
    <property type="protein sequence ID" value="MBB5779817.1"/>
    <property type="molecule type" value="Genomic_DNA"/>
</dbReference>
<dbReference type="AlphaFoldDB" id="A0A7W9LDG9"/>
<feature type="region of interest" description="Disordered" evidence="1">
    <location>
        <begin position="1"/>
        <end position="128"/>
    </location>
</feature>
<name>A0A7W9LDG9_9ACTN</name>
<evidence type="ECO:0000313" key="2">
    <source>
        <dbReference type="EMBL" id="MBB5779817.1"/>
    </source>
</evidence>
<reference evidence="2 3" key="1">
    <citation type="submission" date="2020-08" db="EMBL/GenBank/DDBJ databases">
        <title>Sequencing the genomes of 1000 actinobacteria strains.</title>
        <authorList>
            <person name="Klenk H.-P."/>
        </authorList>
    </citation>
    <scope>NUCLEOTIDE SEQUENCE [LARGE SCALE GENOMIC DNA]</scope>
    <source>
        <strain evidence="2 3">DSM 45507</strain>
    </source>
</reference>
<evidence type="ECO:0000256" key="1">
    <source>
        <dbReference type="SAM" id="MobiDB-lite"/>
    </source>
</evidence>
<feature type="region of interest" description="Disordered" evidence="1">
    <location>
        <begin position="238"/>
        <end position="289"/>
    </location>
</feature>
<accession>A0A7W9LDG9</accession>
<dbReference type="Proteomes" id="UP000579153">
    <property type="component" value="Unassembled WGS sequence"/>
</dbReference>
<feature type="compositionally biased region" description="Pro residues" evidence="1">
    <location>
        <begin position="23"/>
        <end position="36"/>
    </location>
</feature>
<proteinExistence type="predicted"/>
<sequence length="289" mass="31243">MGSESSPLHPPPKPQPHQSTRPPTGPAPRIHPTPPRSPDHLTDSTPANAATASPSPPRHRSGHPSHRSGLPNHQATRSRRDHACGGTSPGRAHGRGEHDAASHRCAPRPGTTPARTDPRPSCPPSHLDRVALVTPPLLEGSGFSPSRLRSTAMLDRRVKAEVDVDLGPDPGPDLDLDLDVRTVPATRTRPGDTGGLVHEHRQQPPATRVQARSTQSRSRRAVDATPWPIDRAVRLLAGGAQQKHGQSLHRHLPPSVTRPSRYRQTPTKSGGRERGLLRRQRRAVTSARI</sequence>